<accession>A0A382YR45</accession>
<name>A0A382YR45_9ZZZZ</name>
<evidence type="ECO:0000313" key="1">
    <source>
        <dbReference type="EMBL" id="SVD85530.1"/>
    </source>
</evidence>
<gene>
    <name evidence="1" type="ORF">METZ01_LOCUS438384</name>
</gene>
<dbReference type="AlphaFoldDB" id="A0A382YR45"/>
<dbReference type="EMBL" id="UINC01177736">
    <property type="protein sequence ID" value="SVD85530.1"/>
    <property type="molecule type" value="Genomic_DNA"/>
</dbReference>
<proteinExistence type="predicted"/>
<feature type="non-terminal residue" evidence="1">
    <location>
        <position position="1"/>
    </location>
</feature>
<sequence>ESQQSSTQVEAKPVTEASLHTFWIL</sequence>
<reference evidence="1" key="1">
    <citation type="submission" date="2018-05" db="EMBL/GenBank/DDBJ databases">
        <authorList>
            <person name="Lanie J.A."/>
            <person name="Ng W.-L."/>
            <person name="Kazmierczak K.M."/>
            <person name="Andrzejewski T.M."/>
            <person name="Davidsen T.M."/>
            <person name="Wayne K.J."/>
            <person name="Tettelin H."/>
            <person name="Glass J.I."/>
            <person name="Rusch D."/>
            <person name="Podicherti R."/>
            <person name="Tsui H.-C.T."/>
            <person name="Winkler M.E."/>
        </authorList>
    </citation>
    <scope>NUCLEOTIDE SEQUENCE</scope>
</reference>
<protein>
    <submittedName>
        <fullName evidence="1">Uncharacterized protein</fullName>
    </submittedName>
</protein>
<organism evidence="1">
    <name type="scientific">marine metagenome</name>
    <dbReference type="NCBI Taxonomy" id="408172"/>
    <lineage>
        <taxon>unclassified sequences</taxon>
        <taxon>metagenomes</taxon>
        <taxon>ecological metagenomes</taxon>
    </lineage>
</organism>